<evidence type="ECO:0000313" key="1">
    <source>
        <dbReference type="EMBL" id="PZR18650.1"/>
    </source>
</evidence>
<protein>
    <recommendedName>
        <fullName evidence="3">Lipoprotein</fullName>
    </recommendedName>
</protein>
<dbReference type="EMBL" id="QFQP01000001">
    <property type="protein sequence ID" value="PZR18650.1"/>
    <property type="molecule type" value="Genomic_DNA"/>
</dbReference>
<name>A0A2W5TSL9_9BACT</name>
<proteinExistence type="predicted"/>
<gene>
    <name evidence="1" type="ORF">DI536_01860</name>
</gene>
<dbReference type="AlphaFoldDB" id="A0A2W5TSL9"/>
<comment type="caution">
    <text evidence="1">The sequence shown here is derived from an EMBL/GenBank/DDBJ whole genome shotgun (WGS) entry which is preliminary data.</text>
</comment>
<sequence>MSRLLAVLILGFSLAACRDHDAEAVARAEFRYRDLVAAGVRPDDARFDAVLADLKQVSATSTHAPRAEKMRKAIEGARGGRVRTPLALGGKGTRPPELELQLAACARLAQLAGADGGVDRRALEALEQCRHQAELMELQYAHGDEHDDGGAHP</sequence>
<organism evidence="1 2">
    <name type="scientific">Archangium gephyra</name>
    <dbReference type="NCBI Taxonomy" id="48"/>
    <lineage>
        <taxon>Bacteria</taxon>
        <taxon>Pseudomonadati</taxon>
        <taxon>Myxococcota</taxon>
        <taxon>Myxococcia</taxon>
        <taxon>Myxococcales</taxon>
        <taxon>Cystobacterineae</taxon>
        <taxon>Archangiaceae</taxon>
        <taxon>Archangium</taxon>
    </lineage>
</organism>
<dbReference type="PROSITE" id="PS51257">
    <property type="entry name" value="PROKAR_LIPOPROTEIN"/>
    <property type="match status" value="1"/>
</dbReference>
<evidence type="ECO:0000313" key="2">
    <source>
        <dbReference type="Proteomes" id="UP000249061"/>
    </source>
</evidence>
<dbReference type="Proteomes" id="UP000249061">
    <property type="component" value="Unassembled WGS sequence"/>
</dbReference>
<evidence type="ECO:0008006" key="3">
    <source>
        <dbReference type="Google" id="ProtNLM"/>
    </source>
</evidence>
<accession>A0A2W5TSL9</accession>
<reference evidence="1 2" key="1">
    <citation type="submission" date="2017-08" db="EMBL/GenBank/DDBJ databases">
        <title>Infants hospitalized years apart are colonized by the same room-sourced microbial strains.</title>
        <authorList>
            <person name="Brooks B."/>
            <person name="Olm M.R."/>
            <person name="Firek B.A."/>
            <person name="Baker R."/>
            <person name="Thomas B.C."/>
            <person name="Morowitz M.J."/>
            <person name="Banfield J.F."/>
        </authorList>
    </citation>
    <scope>NUCLEOTIDE SEQUENCE [LARGE SCALE GENOMIC DNA]</scope>
    <source>
        <strain evidence="1">S2_003_000_R2_14</strain>
    </source>
</reference>